<dbReference type="STRING" id="151081.TW72_05500"/>
<dbReference type="GO" id="GO:0140359">
    <property type="term" value="F:ABC-type transporter activity"/>
    <property type="evidence" value="ECO:0007669"/>
    <property type="project" value="InterPro"/>
</dbReference>
<organism evidence="2 4">
    <name type="scientific">Pseudoalteromonas ruthenica</name>
    <dbReference type="NCBI Taxonomy" id="151081"/>
    <lineage>
        <taxon>Bacteria</taxon>
        <taxon>Pseudomonadati</taxon>
        <taxon>Pseudomonadota</taxon>
        <taxon>Gammaproteobacteria</taxon>
        <taxon>Alteromonadales</taxon>
        <taxon>Pseudoalteromonadaceae</taxon>
        <taxon>Pseudoalteromonas</taxon>
    </lineage>
</organism>
<evidence type="ECO:0000313" key="5">
    <source>
        <dbReference type="Proteomes" id="UP000305874"/>
    </source>
</evidence>
<feature type="transmembrane region" description="Helical" evidence="1">
    <location>
        <begin position="169"/>
        <end position="188"/>
    </location>
</feature>
<reference evidence="3 5" key="2">
    <citation type="submission" date="2017-12" db="EMBL/GenBank/DDBJ databases">
        <authorList>
            <person name="Paulsen S."/>
            <person name="Gram L.K."/>
        </authorList>
    </citation>
    <scope>NUCLEOTIDE SEQUENCE [LARGE SCALE GENOMIC DNA]</scope>
    <source>
        <strain evidence="3 5">S2897</strain>
    </source>
</reference>
<evidence type="ECO:0000313" key="2">
    <source>
        <dbReference type="EMBL" id="KJZ01280.1"/>
    </source>
</evidence>
<evidence type="ECO:0000313" key="3">
    <source>
        <dbReference type="EMBL" id="TMP85769.1"/>
    </source>
</evidence>
<feature type="transmembrane region" description="Helical" evidence="1">
    <location>
        <begin position="79"/>
        <end position="97"/>
    </location>
</feature>
<feature type="transmembrane region" description="Helical" evidence="1">
    <location>
        <begin position="195"/>
        <end position="213"/>
    </location>
</feature>
<dbReference type="eggNOG" id="ENOG502ZASQ">
    <property type="taxonomic scope" value="Bacteria"/>
</dbReference>
<reference evidence="3" key="4">
    <citation type="submission" date="2019-09" db="EMBL/GenBank/DDBJ databases">
        <title>Co-occurence of chitin degradation, pigmentation and bioactivity in marine Pseudoalteromonas.</title>
        <authorList>
            <person name="Sonnenschein E.C."/>
            <person name="Bech P.K."/>
        </authorList>
    </citation>
    <scope>NUCLEOTIDE SEQUENCE</scope>
    <source>
        <strain evidence="3">S2897</strain>
    </source>
</reference>
<dbReference type="EMBL" id="JXXZ01000004">
    <property type="protein sequence ID" value="KJZ01280.1"/>
    <property type="molecule type" value="Genomic_DNA"/>
</dbReference>
<keyword evidence="1" id="KW-1133">Transmembrane helix</keyword>
<gene>
    <name evidence="3" type="ORF">CWC05_17105</name>
    <name evidence="2" type="ORF">TW72_05500</name>
</gene>
<dbReference type="GeneID" id="58227944"/>
<protein>
    <submittedName>
        <fullName evidence="3">ABC transporter permease</fullName>
    </submittedName>
</protein>
<dbReference type="RefSeq" id="WP_022945087.1">
    <property type="nucleotide sequence ID" value="NZ_CP023396.1"/>
</dbReference>
<accession>A0A0F4Q288</accession>
<dbReference type="Pfam" id="PF12679">
    <property type="entry name" value="ABC2_membrane_2"/>
    <property type="match status" value="1"/>
</dbReference>
<name>A0A0F4Q288_9GAMM</name>
<dbReference type="Proteomes" id="UP000305874">
    <property type="component" value="Unassembled WGS sequence"/>
</dbReference>
<reference evidence="5" key="3">
    <citation type="submission" date="2019-06" db="EMBL/GenBank/DDBJ databases">
        <title>Co-occurence of chitin degradation, pigmentation and bioactivity in marine Pseudoalteromonas.</title>
        <authorList>
            <person name="Sonnenschein E.C."/>
            <person name="Bech P.K."/>
        </authorList>
    </citation>
    <scope>NUCLEOTIDE SEQUENCE [LARGE SCALE GENOMIC DNA]</scope>
    <source>
        <strain evidence="5">S2897</strain>
    </source>
</reference>
<evidence type="ECO:0000313" key="4">
    <source>
        <dbReference type="Proteomes" id="UP000033664"/>
    </source>
</evidence>
<proteinExistence type="predicted"/>
<dbReference type="PATRIC" id="fig|151081.8.peg.16"/>
<dbReference type="EMBL" id="PNCG01000019">
    <property type="protein sequence ID" value="TMP85769.1"/>
    <property type="molecule type" value="Genomic_DNA"/>
</dbReference>
<keyword evidence="1" id="KW-0812">Transmembrane</keyword>
<reference evidence="2 4" key="1">
    <citation type="journal article" date="2015" name="BMC Genomics">
        <title>Genome mining reveals unlocked bioactive potential of marine Gram-negative bacteria.</title>
        <authorList>
            <person name="Machado H."/>
            <person name="Sonnenschein E.C."/>
            <person name="Melchiorsen J."/>
            <person name="Gram L."/>
        </authorList>
    </citation>
    <scope>NUCLEOTIDE SEQUENCE [LARGE SCALE GENOMIC DNA]</scope>
    <source>
        <strain evidence="2 4">S3137</strain>
    </source>
</reference>
<feature type="transmembrane region" description="Helical" evidence="1">
    <location>
        <begin position="23"/>
        <end position="42"/>
    </location>
</feature>
<dbReference type="Proteomes" id="UP000033664">
    <property type="component" value="Unassembled WGS sequence"/>
</dbReference>
<sequence>MDPRRIFELVKFELARHFLTKKAWLALLAFALVWLMIYRYGISQAVSVLSDPNFEQFMLAAFGNLGLQSLLHWPDAEMAVYWLIALVTFPLFIIYLTSDQFVSDKERGTLRFIALRATRAEILLGRYFGHCLSAAALLAISIIGTLILIAFRDTSALVPALARALQFELLLLVNLMPFIALMTLLNTIARSSRMALIYVILLYTIGLMVLAILQGQLGLPMWLDYLIPGEPLDNIATVRPSPVTDIAWPLLQSGLLLALSFYKLQRSSL</sequence>
<dbReference type="GO" id="GO:0005886">
    <property type="term" value="C:plasma membrane"/>
    <property type="evidence" value="ECO:0007669"/>
    <property type="project" value="UniProtKB-SubCell"/>
</dbReference>
<dbReference type="OrthoDB" id="6398332at2"/>
<dbReference type="AlphaFoldDB" id="A0A0F4Q288"/>
<evidence type="ECO:0000256" key="1">
    <source>
        <dbReference type="SAM" id="Phobius"/>
    </source>
</evidence>
<feature type="transmembrane region" description="Helical" evidence="1">
    <location>
        <begin position="127"/>
        <end position="149"/>
    </location>
</feature>
<keyword evidence="4" id="KW-1185">Reference proteome</keyword>
<comment type="caution">
    <text evidence="2">The sequence shown here is derived from an EMBL/GenBank/DDBJ whole genome shotgun (WGS) entry which is preliminary data.</text>
</comment>
<keyword evidence="1" id="KW-0472">Membrane</keyword>
<dbReference type="PANTHER" id="PTHR43471">
    <property type="entry name" value="ABC TRANSPORTER PERMEASE"/>
    <property type="match status" value="1"/>
</dbReference>